<keyword evidence="9" id="KW-0460">Magnesium</keyword>
<dbReference type="GO" id="GO:0005524">
    <property type="term" value="F:ATP binding"/>
    <property type="evidence" value="ECO:0007669"/>
    <property type="project" value="UniProtKB-KW"/>
</dbReference>
<dbReference type="SUPFAM" id="SSF56112">
    <property type="entry name" value="Protein kinase-like (PK-like)"/>
    <property type="match status" value="1"/>
</dbReference>
<name>A0A381THQ9_9ZZZZ</name>
<evidence type="ECO:0000256" key="4">
    <source>
        <dbReference type="ARBA" id="ARBA00022679"/>
    </source>
</evidence>
<keyword evidence="4" id="KW-0808">Transferase</keyword>
<evidence type="ECO:0000256" key="3">
    <source>
        <dbReference type="ARBA" id="ARBA00022553"/>
    </source>
</evidence>
<dbReference type="HAMAP" id="MF_01497">
    <property type="entry name" value="SrkA_kinase"/>
    <property type="match status" value="1"/>
</dbReference>
<dbReference type="AlphaFoldDB" id="A0A381THQ9"/>
<evidence type="ECO:0000256" key="6">
    <source>
        <dbReference type="ARBA" id="ARBA00022741"/>
    </source>
</evidence>
<keyword evidence="1" id="KW-0963">Cytoplasm</keyword>
<keyword evidence="5" id="KW-0479">Metal-binding</keyword>
<dbReference type="PANTHER" id="PTHR39573:SF1">
    <property type="entry name" value="STRESS RESPONSE KINASE A"/>
    <property type="match status" value="1"/>
</dbReference>
<dbReference type="GO" id="GO:0046872">
    <property type="term" value="F:metal ion binding"/>
    <property type="evidence" value="ECO:0007669"/>
    <property type="project" value="UniProtKB-KW"/>
</dbReference>
<dbReference type="Pfam" id="PF01636">
    <property type="entry name" value="APH"/>
    <property type="match status" value="1"/>
</dbReference>
<accession>A0A381THQ9</accession>
<dbReference type="NCBIfam" id="NF008738">
    <property type="entry name" value="PRK11768.1"/>
    <property type="match status" value="1"/>
</dbReference>
<organism evidence="12">
    <name type="scientific">marine metagenome</name>
    <dbReference type="NCBI Taxonomy" id="408172"/>
    <lineage>
        <taxon>unclassified sequences</taxon>
        <taxon>metagenomes</taxon>
        <taxon>ecological metagenomes</taxon>
    </lineage>
</organism>
<dbReference type="Gene3D" id="1.20.1270.170">
    <property type="match status" value="1"/>
</dbReference>
<keyword evidence="8" id="KW-0067">ATP-binding</keyword>
<protein>
    <recommendedName>
        <fullName evidence="11">Aminoglycoside phosphotransferase domain-containing protein</fullName>
    </recommendedName>
</protein>
<evidence type="ECO:0000256" key="10">
    <source>
        <dbReference type="ARBA" id="ARBA00023016"/>
    </source>
</evidence>
<evidence type="ECO:0000313" key="12">
    <source>
        <dbReference type="EMBL" id="SVA15662.1"/>
    </source>
</evidence>
<evidence type="ECO:0000256" key="5">
    <source>
        <dbReference type="ARBA" id="ARBA00022723"/>
    </source>
</evidence>
<reference evidence="12" key="1">
    <citation type="submission" date="2018-05" db="EMBL/GenBank/DDBJ databases">
        <authorList>
            <person name="Lanie J.A."/>
            <person name="Ng W.-L."/>
            <person name="Kazmierczak K.M."/>
            <person name="Andrzejewski T.M."/>
            <person name="Davidsen T.M."/>
            <person name="Wayne K.J."/>
            <person name="Tettelin H."/>
            <person name="Glass J.I."/>
            <person name="Rusch D."/>
            <person name="Podicherti R."/>
            <person name="Tsui H.-C.T."/>
            <person name="Winkler M.E."/>
        </authorList>
    </citation>
    <scope>NUCLEOTIDE SEQUENCE</scope>
</reference>
<keyword evidence="6" id="KW-0547">Nucleotide-binding</keyword>
<keyword evidence="3" id="KW-0597">Phosphoprotein</keyword>
<gene>
    <name evidence="12" type="ORF">METZ01_LOCUS68516</name>
</gene>
<evidence type="ECO:0000256" key="2">
    <source>
        <dbReference type="ARBA" id="ARBA00022527"/>
    </source>
</evidence>
<dbReference type="InterPro" id="IPR002575">
    <property type="entry name" value="Aminoglycoside_PTrfase"/>
</dbReference>
<dbReference type="Gene3D" id="1.10.510.10">
    <property type="entry name" value="Transferase(Phosphotransferase) domain 1"/>
    <property type="match status" value="1"/>
</dbReference>
<evidence type="ECO:0000256" key="1">
    <source>
        <dbReference type="ARBA" id="ARBA00022490"/>
    </source>
</evidence>
<evidence type="ECO:0000256" key="7">
    <source>
        <dbReference type="ARBA" id="ARBA00022777"/>
    </source>
</evidence>
<sequence length="330" mass="38515">MTSELTLDYQNLGPDEILDAVESQGFHCDGRLLALNSYENRVYQVGLEEKAPIIAKFYRPERWEDQEIQEEHDFAWELSQNEIPVVPPLQNNGGDTLQRHQSYRFALFPNRGGRAPNLENTEHLEQLGRCLGRIHAVGKSKPFLFRPKLTADSFGWNACRFVLDNQFIPEDLETAYRSLTEDLMQRVGWCFERAGTIPSIRLHGDCHVGNILWTDDGPHFVDLDDSRTGPAIQDLWMFLSGDKEDRNQTLEKLLSGYLQFCDLDPRQLHLIEALRTLRMIHHYAWIAKRWTDPAFPHAYPWFNTQRCWEEHILNLREQAALMEEEPLTWP</sequence>
<keyword evidence="2" id="KW-0723">Serine/threonine-protein kinase</keyword>
<feature type="domain" description="Aminoglycoside phosphotransferase" evidence="11">
    <location>
        <begin position="36"/>
        <end position="263"/>
    </location>
</feature>
<dbReference type="EMBL" id="UINC01004617">
    <property type="protein sequence ID" value="SVA15662.1"/>
    <property type="molecule type" value="Genomic_DNA"/>
</dbReference>
<keyword evidence="7" id="KW-0418">Kinase</keyword>
<dbReference type="InterPro" id="IPR032882">
    <property type="entry name" value="SrkA/RdoA"/>
</dbReference>
<dbReference type="GO" id="GO:0004674">
    <property type="term" value="F:protein serine/threonine kinase activity"/>
    <property type="evidence" value="ECO:0007669"/>
    <property type="project" value="UniProtKB-KW"/>
</dbReference>
<evidence type="ECO:0000259" key="11">
    <source>
        <dbReference type="Pfam" id="PF01636"/>
    </source>
</evidence>
<dbReference type="PANTHER" id="PTHR39573">
    <property type="entry name" value="STRESS RESPONSE KINASE A"/>
    <property type="match status" value="1"/>
</dbReference>
<evidence type="ECO:0000256" key="8">
    <source>
        <dbReference type="ARBA" id="ARBA00022840"/>
    </source>
</evidence>
<keyword evidence="10" id="KW-0346">Stress response</keyword>
<dbReference type="GO" id="GO:0005737">
    <property type="term" value="C:cytoplasm"/>
    <property type="evidence" value="ECO:0007669"/>
    <property type="project" value="TreeGrafter"/>
</dbReference>
<dbReference type="InterPro" id="IPR011009">
    <property type="entry name" value="Kinase-like_dom_sf"/>
</dbReference>
<proteinExistence type="inferred from homology"/>
<evidence type="ECO:0000256" key="9">
    <source>
        <dbReference type="ARBA" id="ARBA00022842"/>
    </source>
</evidence>
<dbReference type="Gene3D" id="3.30.200.70">
    <property type="match status" value="1"/>
</dbReference>